<evidence type="ECO:0000313" key="3">
    <source>
        <dbReference type="Proteomes" id="UP001152795"/>
    </source>
</evidence>
<evidence type="ECO:0000313" key="2">
    <source>
        <dbReference type="EMBL" id="CAB4036629.1"/>
    </source>
</evidence>
<proteinExistence type="predicted"/>
<dbReference type="Proteomes" id="UP001152795">
    <property type="component" value="Unassembled WGS sequence"/>
</dbReference>
<sequence>MASETAENDVLMLGERGLNGRVSRLEENGDGISPPDRPRRETRQNTRLNSEELVAEKLIKLKNSRSGHVGHLTYLANKISALLTDNSNIKMVKELSVMFDRQWDRFELVHDEILVYASQDELTKENAFRVYNEQSQRKLDLFDKIL</sequence>
<feature type="non-terminal residue" evidence="2">
    <location>
        <position position="146"/>
    </location>
</feature>
<name>A0A6S7LPH6_PARCT</name>
<feature type="region of interest" description="Disordered" evidence="1">
    <location>
        <begin position="23"/>
        <end position="47"/>
    </location>
</feature>
<accession>A0A6S7LPH6</accession>
<comment type="caution">
    <text evidence="2">The sequence shown here is derived from an EMBL/GenBank/DDBJ whole genome shotgun (WGS) entry which is preliminary data.</text>
</comment>
<reference evidence="2" key="1">
    <citation type="submission" date="2020-04" db="EMBL/GenBank/DDBJ databases">
        <authorList>
            <person name="Alioto T."/>
            <person name="Alioto T."/>
            <person name="Gomez Garrido J."/>
        </authorList>
    </citation>
    <scope>NUCLEOTIDE SEQUENCE</scope>
    <source>
        <strain evidence="2">A484AB</strain>
    </source>
</reference>
<protein>
    <submittedName>
        <fullName evidence="2">Uncharacterized protein</fullName>
    </submittedName>
</protein>
<dbReference type="AlphaFoldDB" id="A0A6S7LPH6"/>
<dbReference type="EMBL" id="CACRXK020022240">
    <property type="protein sequence ID" value="CAB4036629.1"/>
    <property type="molecule type" value="Genomic_DNA"/>
</dbReference>
<organism evidence="2 3">
    <name type="scientific">Paramuricea clavata</name>
    <name type="common">Red gorgonian</name>
    <name type="synonym">Violescent sea-whip</name>
    <dbReference type="NCBI Taxonomy" id="317549"/>
    <lineage>
        <taxon>Eukaryota</taxon>
        <taxon>Metazoa</taxon>
        <taxon>Cnidaria</taxon>
        <taxon>Anthozoa</taxon>
        <taxon>Octocorallia</taxon>
        <taxon>Malacalcyonacea</taxon>
        <taxon>Plexauridae</taxon>
        <taxon>Paramuricea</taxon>
    </lineage>
</organism>
<evidence type="ECO:0000256" key="1">
    <source>
        <dbReference type="SAM" id="MobiDB-lite"/>
    </source>
</evidence>
<keyword evidence="3" id="KW-1185">Reference proteome</keyword>
<gene>
    <name evidence="2" type="ORF">PACLA_8A048151</name>
</gene>